<evidence type="ECO:0000256" key="11">
    <source>
        <dbReference type="ARBA" id="ARBA00032707"/>
    </source>
</evidence>
<reference evidence="16 17" key="1">
    <citation type="submission" date="2019-08" db="EMBL/GenBank/DDBJ databases">
        <title>Deep-cultivation of Planctomycetes and their phenomic and genomic characterization uncovers novel biology.</title>
        <authorList>
            <person name="Wiegand S."/>
            <person name="Jogler M."/>
            <person name="Boedeker C."/>
            <person name="Pinto D."/>
            <person name="Vollmers J."/>
            <person name="Rivas-Marin E."/>
            <person name="Kohn T."/>
            <person name="Peeters S.H."/>
            <person name="Heuer A."/>
            <person name="Rast P."/>
            <person name="Oberbeckmann S."/>
            <person name="Bunk B."/>
            <person name="Jeske O."/>
            <person name="Meyerdierks A."/>
            <person name="Storesund J.E."/>
            <person name="Kallscheuer N."/>
            <person name="Luecker S."/>
            <person name="Lage O.M."/>
            <person name="Pohl T."/>
            <person name="Merkel B.J."/>
            <person name="Hornburger P."/>
            <person name="Mueller R.-W."/>
            <person name="Bruemmer F."/>
            <person name="Labrenz M."/>
            <person name="Spormann A.M."/>
            <person name="Op den Camp H."/>
            <person name="Overmann J."/>
            <person name="Amann R."/>
            <person name="Jetten M.S.M."/>
            <person name="Mascher T."/>
            <person name="Medema M.H."/>
            <person name="Devos D.P."/>
            <person name="Kaster A.-K."/>
            <person name="Ovreas L."/>
            <person name="Rohde M."/>
            <person name="Galperin M.Y."/>
            <person name="Jogler C."/>
        </authorList>
    </citation>
    <scope>NUCLEOTIDE SEQUENCE [LARGE SCALE GENOMIC DNA]</scope>
    <source>
        <strain evidence="16 17">OJF2</strain>
    </source>
</reference>
<feature type="transmembrane region" description="Helical" evidence="14">
    <location>
        <begin position="175"/>
        <end position="194"/>
    </location>
</feature>
<feature type="transmembrane region" description="Helical" evidence="14">
    <location>
        <begin position="143"/>
        <end position="163"/>
    </location>
</feature>
<dbReference type="GO" id="GO:0005886">
    <property type="term" value="C:plasma membrane"/>
    <property type="evidence" value="ECO:0007669"/>
    <property type="project" value="UniProtKB-SubCell"/>
</dbReference>
<organism evidence="16 17">
    <name type="scientific">Aquisphaera giovannonii</name>
    <dbReference type="NCBI Taxonomy" id="406548"/>
    <lineage>
        <taxon>Bacteria</taxon>
        <taxon>Pseudomonadati</taxon>
        <taxon>Planctomycetota</taxon>
        <taxon>Planctomycetia</taxon>
        <taxon>Isosphaerales</taxon>
        <taxon>Isosphaeraceae</taxon>
        <taxon>Aquisphaera</taxon>
    </lineage>
</organism>
<evidence type="ECO:0000256" key="3">
    <source>
        <dbReference type="ARBA" id="ARBA00012374"/>
    </source>
</evidence>
<evidence type="ECO:0000256" key="1">
    <source>
        <dbReference type="ARBA" id="ARBA00004651"/>
    </source>
</evidence>
<evidence type="ECO:0000256" key="4">
    <source>
        <dbReference type="ARBA" id="ARBA00021581"/>
    </source>
</evidence>
<evidence type="ECO:0000256" key="14">
    <source>
        <dbReference type="HAMAP-Rule" id="MF_01006"/>
    </source>
</evidence>
<keyword evidence="14" id="KW-0133">Cell shape</keyword>
<comment type="function">
    <text evidence="14">Catalyzes the dephosphorylation of undecaprenyl diphosphate (UPP). Confers resistance to bacitracin.</text>
</comment>
<comment type="miscellaneous">
    <text evidence="14">Bacitracin is thought to be involved in the inhibition of peptidoglycan synthesis by sequestering undecaprenyl diphosphate, thereby reducing the pool of lipid carrier available.</text>
</comment>
<evidence type="ECO:0000256" key="8">
    <source>
        <dbReference type="ARBA" id="ARBA00022989"/>
    </source>
</evidence>
<evidence type="ECO:0000256" key="10">
    <source>
        <dbReference type="ARBA" id="ARBA00023251"/>
    </source>
</evidence>
<dbReference type="OrthoDB" id="9808289at2"/>
<dbReference type="GO" id="GO:0071555">
    <property type="term" value="P:cell wall organization"/>
    <property type="evidence" value="ECO:0007669"/>
    <property type="project" value="UniProtKB-KW"/>
</dbReference>
<keyword evidence="14" id="KW-0573">Peptidoglycan synthesis</keyword>
<keyword evidence="8 14" id="KW-1133">Transmembrane helix</keyword>
<dbReference type="AlphaFoldDB" id="A0A5B9W1I7"/>
<evidence type="ECO:0000313" key="16">
    <source>
        <dbReference type="EMBL" id="QEH33840.1"/>
    </source>
</evidence>
<feature type="compositionally biased region" description="Low complexity" evidence="15">
    <location>
        <begin position="351"/>
        <end position="365"/>
    </location>
</feature>
<dbReference type="HAMAP" id="MF_01006">
    <property type="entry name" value="Undec_diphosphatase"/>
    <property type="match status" value="1"/>
</dbReference>
<evidence type="ECO:0000256" key="15">
    <source>
        <dbReference type="SAM" id="MobiDB-lite"/>
    </source>
</evidence>
<feature type="transmembrane region" description="Helical" evidence="14">
    <location>
        <begin position="256"/>
        <end position="276"/>
    </location>
</feature>
<comment type="subcellular location">
    <subcellularLocation>
        <location evidence="1 14">Cell membrane</location>
        <topology evidence="1 14">Multi-pass membrane protein</topology>
    </subcellularLocation>
</comment>
<keyword evidence="14" id="KW-0961">Cell wall biogenesis/degradation</keyword>
<dbReference type="PANTHER" id="PTHR30622:SF4">
    <property type="entry name" value="UNDECAPRENYL-DIPHOSPHATASE"/>
    <property type="match status" value="1"/>
</dbReference>
<dbReference type="Pfam" id="PF02673">
    <property type="entry name" value="BacA"/>
    <property type="match status" value="1"/>
</dbReference>
<evidence type="ECO:0000256" key="2">
    <source>
        <dbReference type="ARBA" id="ARBA00010621"/>
    </source>
</evidence>
<dbReference type="GO" id="GO:0008360">
    <property type="term" value="P:regulation of cell shape"/>
    <property type="evidence" value="ECO:0007669"/>
    <property type="project" value="UniProtKB-KW"/>
</dbReference>
<feature type="transmembrane region" description="Helical" evidence="14">
    <location>
        <begin position="214"/>
        <end position="235"/>
    </location>
</feature>
<keyword evidence="10 14" id="KW-0046">Antibiotic resistance</keyword>
<proteinExistence type="inferred from homology"/>
<dbReference type="EMBL" id="CP042997">
    <property type="protein sequence ID" value="QEH33840.1"/>
    <property type="molecule type" value="Genomic_DNA"/>
</dbReference>
<accession>A0A5B9W1I7</accession>
<gene>
    <name evidence="14 16" type="primary">uppP</name>
    <name evidence="16" type="ORF">OJF2_23710</name>
</gene>
<dbReference type="KEGG" id="agv:OJF2_23710"/>
<feature type="transmembrane region" description="Helical" evidence="14">
    <location>
        <begin position="282"/>
        <end position="302"/>
    </location>
</feature>
<dbReference type="RefSeq" id="WP_148593841.1">
    <property type="nucleotide sequence ID" value="NZ_CP042997.1"/>
</dbReference>
<protein>
    <recommendedName>
        <fullName evidence="4 14">Undecaprenyl-diphosphatase</fullName>
        <ecNumber evidence="3 14">3.6.1.27</ecNumber>
    </recommendedName>
    <alternativeName>
        <fullName evidence="12 14">Bacitracin resistance protein</fullName>
    </alternativeName>
    <alternativeName>
        <fullName evidence="11 14">Undecaprenyl pyrophosphate phosphatase</fullName>
    </alternativeName>
</protein>
<evidence type="ECO:0000256" key="12">
    <source>
        <dbReference type="ARBA" id="ARBA00032932"/>
    </source>
</evidence>
<dbReference type="GO" id="GO:0009252">
    <property type="term" value="P:peptidoglycan biosynthetic process"/>
    <property type="evidence" value="ECO:0007669"/>
    <property type="project" value="UniProtKB-KW"/>
</dbReference>
<evidence type="ECO:0000313" key="17">
    <source>
        <dbReference type="Proteomes" id="UP000324233"/>
    </source>
</evidence>
<dbReference type="InterPro" id="IPR003824">
    <property type="entry name" value="UppP"/>
</dbReference>
<feature type="transmembrane region" description="Helical" evidence="14">
    <location>
        <begin position="109"/>
        <end position="131"/>
    </location>
</feature>
<keyword evidence="9 14" id="KW-0472">Membrane</keyword>
<comment type="catalytic activity">
    <reaction evidence="13 14">
        <text>di-trans,octa-cis-undecaprenyl diphosphate + H2O = di-trans,octa-cis-undecaprenyl phosphate + phosphate + H(+)</text>
        <dbReference type="Rhea" id="RHEA:28094"/>
        <dbReference type="ChEBI" id="CHEBI:15377"/>
        <dbReference type="ChEBI" id="CHEBI:15378"/>
        <dbReference type="ChEBI" id="CHEBI:43474"/>
        <dbReference type="ChEBI" id="CHEBI:58405"/>
        <dbReference type="ChEBI" id="CHEBI:60392"/>
        <dbReference type="EC" id="3.6.1.27"/>
    </reaction>
</comment>
<keyword evidence="7 14" id="KW-0378">Hydrolase</keyword>
<dbReference type="EC" id="3.6.1.27" evidence="3 14"/>
<evidence type="ECO:0000256" key="9">
    <source>
        <dbReference type="ARBA" id="ARBA00023136"/>
    </source>
</evidence>
<comment type="similarity">
    <text evidence="2 14">Belongs to the UppP family.</text>
</comment>
<dbReference type="PANTHER" id="PTHR30622">
    <property type="entry name" value="UNDECAPRENYL-DIPHOSPHATASE"/>
    <property type="match status" value="1"/>
</dbReference>
<dbReference type="GO" id="GO:0046677">
    <property type="term" value="P:response to antibiotic"/>
    <property type="evidence" value="ECO:0007669"/>
    <property type="project" value="UniProtKB-UniRule"/>
</dbReference>
<name>A0A5B9W1I7_9BACT</name>
<dbReference type="GO" id="GO:0050380">
    <property type="term" value="F:undecaprenyl-diphosphatase activity"/>
    <property type="evidence" value="ECO:0007669"/>
    <property type="project" value="UniProtKB-UniRule"/>
</dbReference>
<feature type="region of interest" description="Disordered" evidence="15">
    <location>
        <begin position="323"/>
        <end position="371"/>
    </location>
</feature>
<evidence type="ECO:0000256" key="13">
    <source>
        <dbReference type="ARBA" id="ARBA00047594"/>
    </source>
</evidence>
<keyword evidence="6 14" id="KW-0812">Transmembrane</keyword>
<evidence type="ECO:0000256" key="6">
    <source>
        <dbReference type="ARBA" id="ARBA00022692"/>
    </source>
</evidence>
<keyword evidence="5 14" id="KW-1003">Cell membrane</keyword>
<keyword evidence="17" id="KW-1185">Reference proteome</keyword>
<evidence type="ECO:0000256" key="7">
    <source>
        <dbReference type="ARBA" id="ARBA00022801"/>
    </source>
</evidence>
<dbReference type="Proteomes" id="UP000324233">
    <property type="component" value="Chromosome"/>
</dbReference>
<evidence type="ECO:0000256" key="5">
    <source>
        <dbReference type="ARBA" id="ARBA00022475"/>
    </source>
</evidence>
<sequence length="371" mass="39039">MEWFESLLLGVIQGVTEFLPVSSDGHLAITQQAFAWLTGHRRTGKEDLFFDIMLHVGTLCAILFHYRKEIIEGARGFLTDAKARPADLDTDSGDPAADKTVRPGFDRASIFRVGLLAAVATSPLVPFALLFKKKLEEAFQSTTAAGVGFLITASALLIVTWRMRGQDGRKDAATMTWLDALLIGIAQTAAPLPGVSRSGMTIAAALLLGLTRTWSVGFSLLIAVPAICGAAVFELKDAVKDPAALGLTPDRIGQTLAATVLAGIVGYFAILWLIQVVRGGRLWYFSVYLIGLGSLVLALSAISGGSPDAGPAKSLDRTALGILPRPHPGGVRGRAPFTLARPDATGPRPPGLRAGAASRAGKASPLRPLLG</sequence>